<dbReference type="Gene3D" id="3.10.350.10">
    <property type="entry name" value="LysM domain"/>
    <property type="match status" value="1"/>
</dbReference>
<dbReference type="InterPro" id="IPR059180">
    <property type="entry name" value="3D_YorM"/>
</dbReference>
<dbReference type="EMBL" id="CAKMMF010000019">
    <property type="protein sequence ID" value="CAH1211458.1"/>
    <property type="molecule type" value="Genomic_DNA"/>
</dbReference>
<reference evidence="4" key="1">
    <citation type="submission" date="2022-01" db="EMBL/GenBank/DDBJ databases">
        <authorList>
            <person name="Criscuolo A."/>
        </authorList>
    </citation>
    <scope>NUCLEOTIDE SEQUENCE</scope>
    <source>
        <strain evidence="4">CIP111893</strain>
    </source>
</reference>
<dbReference type="PANTHER" id="PTHR39160">
    <property type="entry name" value="CELL WALL-BINDING PROTEIN YOCH"/>
    <property type="match status" value="1"/>
</dbReference>
<proteinExistence type="predicted"/>
<evidence type="ECO:0000256" key="2">
    <source>
        <dbReference type="SAM" id="SignalP"/>
    </source>
</evidence>
<accession>A0ABN8GKK8</accession>
<feature type="chain" id="PRO_5047199144" evidence="2">
    <location>
        <begin position="29"/>
        <end position="225"/>
    </location>
</feature>
<dbReference type="SUPFAM" id="SSF50685">
    <property type="entry name" value="Barwin-like endoglucanases"/>
    <property type="match status" value="1"/>
</dbReference>
<evidence type="ECO:0000256" key="1">
    <source>
        <dbReference type="ARBA" id="ARBA00022729"/>
    </source>
</evidence>
<comment type="caution">
    <text evidence="4">The sequence shown here is derived from an EMBL/GenBank/DDBJ whole genome shotgun (WGS) entry which is preliminary data.</text>
</comment>
<evidence type="ECO:0000313" key="5">
    <source>
        <dbReference type="Proteomes" id="UP000838686"/>
    </source>
</evidence>
<dbReference type="Gene3D" id="2.40.40.10">
    <property type="entry name" value="RlpA-like domain"/>
    <property type="match status" value="1"/>
</dbReference>
<dbReference type="Pfam" id="PF06725">
    <property type="entry name" value="3D"/>
    <property type="match status" value="1"/>
</dbReference>
<keyword evidence="1 2" id="KW-0732">Signal</keyword>
<protein>
    <submittedName>
        <fullName evidence="4">Cell wall-binding protein YocH</fullName>
    </submittedName>
</protein>
<dbReference type="InterPro" id="IPR051933">
    <property type="entry name" value="Resuscitation_pf_RpfB"/>
</dbReference>
<dbReference type="InterPro" id="IPR036779">
    <property type="entry name" value="LysM_dom_sf"/>
</dbReference>
<organism evidence="4 5">
    <name type="scientific">Paenibacillus plantiphilus</name>
    <dbReference type="NCBI Taxonomy" id="2905650"/>
    <lineage>
        <taxon>Bacteria</taxon>
        <taxon>Bacillati</taxon>
        <taxon>Bacillota</taxon>
        <taxon>Bacilli</taxon>
        <taxon>Bacillales</taxon>
        <taxon>Paenibacillaceae</taxon>
        <taxon>Paenibacillus</taxon>
    </lineage>
</organism>
<sequence>MFKMKWKTSAAAAALTVALLAYSGAASAASAYKAKDGDTFWKLSKTFNVQLGKLMAANPKIDPLNIYEGLKITIPAAASAAKSKKAAADTKSENKLMMAAASDSAGDENVIQVGKKEFSFSEVIQAKASAYTAAASENGGWGAVDYFGNPLKVGTIAVDPNTIPLGTKVYVTGYNYDGLPQGGMIAVASDMGGAIKGDRIDIFVPDSQKQARTFGYQYVKVFVLE</sequence>
<dbReference type="InterPro" id="IPR018392">
    <property type="entry name" value="LysM"/>
</dbReference>
<feature type="domain" description="LysM" evidence="3">
    <location>
        <begin position="30"/>
        <end position="74"/>
    </location>
</feature>
<dbReference type="CDD" id="cd14667">
    <property type="entry name" value="3D_containing_proteins"/>
    <property type="match status" value="1"/>
</dbReference>
<dbReference type="SMART" id="SM00257">
    <property type="entry name" value="LysM"/>
    <property type="match status" value="1"/>
</dbReference>
<feature type="signal peptide" evidence="2">
    <location>
        <begin position="1"/>
        <end position="28"/>
    </location>
</feature>
<dbReference type="InterPro" id="IPR036908">
    <property type="entry name" value="RlpA-like_sf"/>
</dbReference>
<dbReference type="PANTHER" id="PTHR39160:SF4">
    <property type="entry name" value="RESUSCITATION-PROMOTING FACTOR RPFB"/>
    <property type="match status" value="1"/>
</dbReference>
<dbReference type="Proteomes" id="UP000838686">
    <property type="component" value="Unassembled WGS sequence"/>
</dbReference>
<dbReference type="CDD" id="cd00118">
    <property type="entry name" value="LysM"/>
    <property type="match status" value="1"/>
</dbReference>
<dbReference type="Pfam" id="PF01476">
    <property type="entry name" value="LysM"/>
    <property type="match status" value="1"/>
</dbReference>
<keyword evidence="5" id="KW-1185">Reference proteome</keyword>
<gene>
    <name evidence="4" type="primary">yocH</name>
    <name evidence="4" type="ORF">PAECIP111893_03408</name>
</gene>
<dbReference type="InterPro" id="IPR010611">
    <property type="entry name" value="3D_dom"/>
</dbReference>
<dbReference type="PROSITE" id="PS51782">
    <property type="entry name" value="LYSM"/>
    <property type="match status" value="1"/>
</dbReference>
<evidence type="ECO:0000259" key="3">
    <source>
        <dbReference type="PROSITE" id="PS51782"/>
    </source>
</evidence>
<name>A0ABN8GKK8_9BACL</name>
<dbReference type="SUPFAM" id="SSF54106">
    <property type="entry name" value="LysM domain"/>
    <property type="match status" value="1"/>
</dbReference>
<evidence type="ECO:0000313" key="4">
    <source>
        <dbReference type="EMBL" id="CAH1211458.1"/>
    </source>
</evidence>